<keyword evidence="13" id="KW-0449">Lipoprotein</keyword>
<evidence type="ECO:0000256" key="10">
    <source>
        <dbReference type="PIRNR" id="PIRNR006268"/>
    </source>
</evidence>
<dbReference type="EMBL" id="SLXA01000009">
    <property type="protein sequence ID" value="TCO84161.1"/>
    <property type="molecule type" value="Genomic_DNA"/>
</dbReference>
<evidence type="ECO:0000256" key="1">
    <source>
        <dbReference type="ARBA" id="ARBA00011955"/>
    </source>
</evidence>
<evidence type="ECO:0000256" key="7">
    <source>
        <dbReference type="ARBA" id="ARBA00022842"/>
    </source>
</evidence>
<dbReference type="PIRSF" id="PIRSF006268">
    <property type="entry name" value="ApbE"/>
    <property type="match status" value="1"/>
</dbReference>
<keyword evidence="12" id="KW-0812">Transmembrane</keyword>
<evidence type="ECO:0000256" key="6">
    <source>
        <dbReference type="ARBA" id="ARBA00022827"/>
    </source>
</evidence>
<proteinExistence type="inferred from homology"/>
<evidence type="ECO:0000256" key="8">
    <source>
        <dbReference type="ARBA" id="ARBA00031306"/>
    </source>
</evidence>
<accession>A0A4R2LH29</accession>
<dbReference type="SUPFAM" id="SSF143631">
    <property type="entry name" value="ApbE-like"/>
    <property type="match status" value="1"/>
</dbReference>
<dbReference type="RefSeq" id="WP_132092344.1">
    <property type="nucleotide sequence ID" value="NZ_JANKAQ010000010.1"/>
</dbReference>
<evidence type="ECO:0000256" key="11">
    <source>
        <dbReference type="PIRSR" id="PIRSR006268-2"/>
    </source>
</evidence>
<feature type="binding site" evidence="11">
    <location>
        <position position="180"/>
    </location>
    <ligand>
        <name>Mg(2+)</name>
        <dbReference type="ChEBI" id="CHEBI:18420"/>
    </ligand>
</feature>
<keyword evidence="5 10" id="KW-0479">Metal-binding</keyword>
<keyword evidence="14" id="KW-1185">Reference proteome</keyword>
<dbReference type="PANTHER" id="PTHR30040:SF2">
    <property type="entry name" value="FAD:PROTEIN FMN TRANSFERASE"/>
    <property type="match status" value="1"/>
</dbReference>
<evidence type="ECO:0000256" key="9">
    <source>
        <dbReference type="ARBA" id="ARBA00048540"/>
    </source>
</evidence>
<dbReference type="GO" id="GO:0016740">
    <property type="term" value="F:transferase activity"/>
    <property type="evidence" value="ECO:0007669"/>
    <property type="project" value="UniProtKB-UniRule"/>
</dbReference>
<comment type="caution">
    <text evidence="13">The sequence shown here is derived from an EMBL/GenBank/DDBJ whole genome shotgun (WGS) entry which is preliminary data.</text>
</comment>
<dbReference type="EC" id="2.7.1.180" evidence="1 10"/>
<feature type="binding site" evidence="11">
    <location>
        <position position="298"/>
    </location>
    <ligand>
        <name>Mg(2+)</name>
        <dbReference type="ChEBI" id="CHEBI:18420"/>
    </ligand>
</feature>
<keyword evidence="7 10" id="KW-0460">Magnesium</keyword>
<sequence length="355" mass="38835">MIDIHSGNPGKTIILAVFLVSVIMVFISCNKVSTEETADVQDTAFSMGTAITSTLYGRNREELEENLDRISQCLNDVDQDISWREEDSLVSVFNRQHEVSVNDREEVFQMALKVAQDSGGAFDPTVLSVSGLWDIGGENQRHPSQAEIEDALKNVDYQAATLSDGTLKTDNMHLLFELGAIGKGYAIEQAAAEIDRDEVSAGILSAGSSILTFGTKPDGSKFRVALRDPRGGQDDRIGIMTLTDLSISTSGDYERYFEEDGVRYHHILDARTGYPADSGLMSVTVIADNSTLCDALSTAGFILGLDEGMDLMDKYGVLAIFVDNQRNVYYNNESILDLLSFEGEAEGYALKPYEG</sequence>
<feature type="transmembrane region" description="Helical" evidence="12">
    <location>
        <begin position="12"/>
        <end position="28"/>
    </location>
</feature>
<dbReference type="GO" id="GO:0046872">
    <property type="term" value="F:metal ion binding"/>
    <property type="evidence" value="ECO:0007669"/>
    <property type="project" value="UniProtKB-UniRule"/>
</dbReference>
<comment type="cofactor">
    <cofactor evidence="11">
        <name>Mg(2+)</name>
        <dbReference type="ChEBI" id="CHEBI:18420"/>
    </cofactor>
    <cofactor evidence="11">
        <name>Mn(2+)</name>
        <dbReference type="ChEBI" id="CHEBI:29035"/>
    </cofactor>
    <text evidence="11">Magnesium. Can also use manganese.</text>
</comment>
<dbReference type="Pfam" id="PF02424">
    <property type="entry name" value="ApbE"/>
    <property type="match status" value="1"/>
</dbReference>
<evidence type="ECO:0000256" key="5">
    <source>
        <dbReference type="ARBA" id="ARBA00022723"/>
    </source>
</evidence>
<evidence type="ECO:0000313" key="14">
    <source>
        <dbReference type="Proteomes" id="UP000295711"/>
    </source>
</evidence>
<evidence type="ECO:0000256" key="4">
    <source>
        <dbReference type="ARBA" id="ARBA00022679"/>
    </source>
</evidence>
<name>A0A4R2LH29_9FIRM</name>
<evidence type="ECO:0000256" key="3">
    <source>
        <dbReference type="ARBA" id="ARBA00022630"/>
    </source>
</evidence>
<evidence type="ECO:0000313" key="13">
    <source>
        <dbReference type="EMBL" id="TCO84161.1"/>
    </source>
</evidence>
<comment type="similarity">
    <text evidence="10">Belongs to the ApbE family.</text>
</comment>
<organism evidence="13 14">
    <name type="scientific">Frisingicoccus caecimuris</name>
    <dbReference type="NCBI Taxonomy" id="1796636"/>
    <lineage>
        <taxon>Bacteria</taxon>
        <taxon>Bacillati</taxon>
        <taxon>Bacillota</taxon>
        <taxon>Clostridia</taxon>
        <taxon>Lachnospirales</taxon>
        <taxon>Lachnospiraceae</taxon>
        <taxon>Frisingicoccus</taxon>
    </lineage>
</organism>
<comment type="catalytic activity">
    <reaction evidence="9 10">
        <text>L-threonyl-[protein] + FAD = FMN-L-threonyl-[protein] + AMP + H(+)</text>
        <dbReference type="Rhea" id="RHEA:36847"/>
        <dbReference type="Rhea" id="RHEA-COMP:11060"/>
        <dbReference type="Rhea" id="RHEA-COMP:11061"/>
        <dbReference type="ChEBI" id="CHEBI:15378"/>
        <dbReference type="ChEBI" id="CHEBI:30013"/>
        <dbReference type="ChEBI" id="CHEBI:57692"/>
        <dbReference type="ChEBI" id="CHEBI:74257"/>
        <dbReference type="ChEBI" id="CHEBI:456215"/>
        <dbReference type="EC" id="2.7.1.180"/>
    </reaction>
</comment>
<dbReference type="InterPro" id="IPR003374">
    <property type="entry name" value="ApbE-like_sf"/>
</dbReference>
<dbReference type="PANTHER" id="PTHR30040">
    <property type="entry name" value="THIAMINE BIOSYNTHESIS LIPOPROTEIN APBE"/>
    <property type="match status" value="1"/>
</dbReference>
<reference evidence="13 14" key="1">
    <citation type="submission" date="2019-03" db="EMBL/GenBank/DDBJ databases">
        <title>Genomic Encyclopedia of Type Strains, Phase IV (KMG-IV): sequencing the most valuable type-strain genomes for metagenomic binning, comparative biology and taxonomic classification.</title>
        <authorList>
            <person name="Goeker M."/>
        </authorList>
    </citation>
    <scope>NUCLEOTIDE SEQUENCE [LARGE SCALE GENOMIC DNA]</scope>
    <source>
        <strain evidence="13 14">DSM 28559</strain>
    </source>
</reference>
<gene>
    <name evidence="13" type="ORF">EV212_10953</name>
</gene>
<dbReference type="Proteomes" id="UP000295711">
    <property type="component" value="Unassembled WGS sequence"/>
</dbReference>
<protein>
    <recommendedName>
        <fullName evidence="2 10">FAD:protein FMN transferase</fullName>
        <ecNumber evidence="1 10">2.7.1.180</ecNumber>
    </recommendedName>
    <alternativeName>
        <fullName evidence="8 10">Flavin transferase</fullName>
    </alternativeName>
</protein>
<evidence type="ECO:0000256" key="2">
    <source>
        <dbReference type="ARBA" id="ARBA00016337"/>
    </source>
</evidence>
<keyword evidence="4 10" id="KW-0808">Transferase</keyword>
<keyword evidence="12" id="KW-0472">Membrane</keyword>
<evidence type="ECO:0000256" key="12">
    <source>
        <dbReference type="SAM" id="Phobius"/>
    </source>
</evidence>
<dbReference type="OrthoDB" id="9778595at2"/>
<dbReference type="AlphaFoldDB" id="A0A4R2LH29"/>
<dbReference type="Gene3D" id="3.10.520.10">
    <property type="entry name" value="ApbE-like domains"/>
    <property type="match status" value="1"/>
</dbReference>
<keyword evidence="6 10" id="KW-0274">FAD</keyword>
<dbReference type="InterPro" id="IPR024932">
    <property type="entry name" value="ApbE"/>
</dbReference>
<feature type="binding site" evidence="11">
    <location>
        <position position="294"/>
    </location>
    <ligand>
        <name>Mg(2+)</name>
        <dbReference type="ChEBI" id="CHEBI:18420"/>
    </ligand>
</feature>
<keyword evidence="12" id="KW-1133">Transmembrane helix</keyword>
<keyword evidence="3 10" id="KW-0285">Flavoprotein</keyword>